<proteinExistence type="predicted"/>
<feature type="compositionally biased region" description="Pro residues" evidence="1">
    <location>
        <begin position="158"/>
        <end position="227"/>
    </location>
</feature>
<evidence type="ECO:0000256" key="1">
    <source>
        <dbReference type="SAM" id="MobiDB-lite"/>
    </source>
</evidence>
<evidence type="ECO:0000259" key="2">
    <source>
        <dbReference type="Pfam" id="PF19076"/>
    </source>
</evidence>
<feature type="domain" description="CshA" evidence="2">
    <location>
        <begin position="237"/>
        <end position="327"/>
    </location>
</feature>
<keyword evidence="3" id="KW-0326">Glycosidase</keyword>
<sequence>MAQYNLTLKDAAGNAIGQYNIETAGAAQHIQAVNGAYYQITDLTTGIGPESIITDRVGDDLLVSFDRDQSADLVIENYYSQGGQGALVGLQENGGLFNYPVASVPEHILAEEIAAAATLEADTASTITPLAVLGGVALVAGGIALANHDSGKGSHTPEPAPPVPEPPPFKPVPEPEPKPNTPINPSPEPLPSPNPGAPGPNPSPSNPNPAPSPNPANPSHPGIPNPNPNAYKPTLVDDEVSAKRGNPPESITVKVTENDTDPQNDIDPDSVKLINKDGDAVSTLVVDKQGTWSVSRGGNITFTPLPSFTKGNPDPVEYTLKDRNGNSSINKAKVSITYDDAGDNHAGSVEIGGEARVGQKLSANVKDEDGVPKDGVKYQWLANGEKIAGATDKEYEIQAGDKGKTIGVHVTYTDEKGHNEAASSKMKDSVTEAANPNNPQPPVNPLNHLPVGKVTITGEAKVGETLTASNTLQDEDGLGPITYRWYSGDKLVETGDTYVVKASDRGKTISVKAEYIDGGHTLESVASAATASVVDLSLKQI</sequence>
<keyword evidence="3" id="KW-0378">Hydrolase</keyword>
<dbReference type="PRINTS" id="PR01217">
    <property type="entry name" value="PRICHEXTENSN"/>
</dbReference>
<feature type="region of interest" description="Disordered" evidence="1">
    <location>
        <begin position="416"/>
        <end position="448"/>
    </location>
</feature>
<dbReference type="EMBL" id="FKLO01000070">
    <property type="protein sequence ID" value="SAM69730.1"/>
    <property type="molecule type" value="Genomic_DNA"/>
</dbReference>
<feature type="compositionally biased region" description="Acidic residues" evidence="1">
    <location>
        <begin position="258"/>
        <end position="268"/>
    </location>
</feature>
<feature type="compositionally biased region" description="Basic and acidic residues" evidence="1">
    <location>
        <begin position="416"/>
        <end position="430"/>
    </location>
</feature>
<evidence type="ECO:0000313" key="4">
    <source>
        <dbReference type="Proteomes" id="UP000190837"/>
    </source>
</evidence>
<feature type="region of interest" description="Disordered" evidence="1">
    <location>
        <begin position="148"/>
        <end position="273"/>
    </location>
</feature>
<protein>
    <submittedName>
        <fullName evidence="3">Beta-glucanase</fullName>
        <ecNumber evidence="3">3.2.1.73</ecNumber>
    </submittedName>
</protein>
<dbReference type="Pfam" id="PF19076">
    <property type="entry name" value="CshA_repeat"/>
    <property type="match status" value="1"/>
</dbReference>
<dbReference type="RefSeq" id="WP_079541738.1">
    <property type="nucleotide sequence ID" value="NZ_FKLO01000070.1"/>
</dbReference>
<name>A0A1C3H686_9GAMM</name>
<dbReference type="EC" id="3.2.1.73" evidence="3"/>
<organism evidence="3 4">
    <name type="scientific">Cardiobacterium hominis</name>
    <dbReference type="NCBI Taxonomy" id="2718"/>
    <lineage>
        <taxon>Bacteria</taxon>
        <taxon>Pseudomonadati</taxon>
        <taxon>Pseudomonadota</taxon>
        <taxon>Gammaproteobacteria</taxon>
        <taxon>Cardiobacteriales</taxon>
        <taxon>Cardiobacteriaceae</taxon>
        <taxon>Cardiobacterium</taxon>
    </lineage>
</organism>
<accession>A0A1C3H686</accession>
<reference evidence="4" key="1">
    <citation type="submission" date="2016-04" db="EMBL/GenBank/DDBJ databases">
        <authorList>
            <person name="Tagini F."/>
        </authorList>
    </citation>
    <scope>NUCLEOTIDE SEQUENCE [LARGE SCALE GENOMIC DNA]</scope>
    <source>
        <strain evidence="4">CHUV0807</strain>
    </source>
</reference>
<gene>
    <name evidence="3" type="ORF">CHUV0807_2099</name>
</gene>
<evidence type="ECO:0000313" key="3">
    <source>
        <dbReference type="EMBL" id="SAM69730.1"/>
    </source>
</evidence>
<dbReference type="InterPro" id="IPR026395">
    <property type="entry name" value="CshA_fibril"/>
</dbReference>
<dbReference type="Gene3D" id="2.60.40.2700">
    <property type="match status" value="2"/>
</dbReference>
<dbReference type="GO" id="GO:0042972">
    <property type="term" value="F:licheninase activity"/>
    <property type="evidence" value="ECO:0007669"/>
    <property type="project" value="UniProtKB-EC"/>
</dbReference>
<dbReference type="Proteomes" id="UP000190837">
    <property type="component" value="Unassembled WGS sequence"/>
</dbReference>
<dbReference type="AlphaFoldDB" id="A0A1C3H686"/>